<dbReference type="OrthoDB" id="7876754at2"/>
<evidence type="ECO:0000256" key="1">
    <source>
        <dbReference type="SAM" id="Phobius"/>
    </source>
</evidence>
<reference evidence="3 4" key="1">
    <citation type="submission" date="2018-04" db="EMBL/GenBank/DDBJ databases">
        <title>Genomic Encyclopedia of Archaeal and Bacterial Type Strains, Phase II (KMG-II): from individual species to whole genera.</title>
        <authorList>
            <person name="Goeker M."/>
        </authorList>
    </citation>
    <scope>NUCLEOTIDE SEQUENCE [LARGE SCALE GENOMIC DNA]</scope>
    <source>
        <strain evidence="3 4">DSM 29329</strain>
    </source>
</reference>
<gene>
    <name evidence="3" type="ORF">C8N44_12517</name>
</gene>
<protein>
    <recommendedName>
        <fullName evidence="5">Protein NnrT</fullName>
    </recommendedName>
</protein>
<name>A0A2T6AFZ1_9RHOB</name>
<feature type="signal peptide" evidence="2">
    <location>
        <begin position="1"/>
        <end position="19"/>
    </location>
</feature>
<feature type="transmembrane region" description="Helical" evidence="1">
    <location>
        <begin position="35"/>
        <end position="56"/>
    </location>
</feature>
<sequence>MKRITSLALALTLPGAALAETFDRPIPQPQTEAAEFWFLIGSIALIVSLGAVQWLVSRR</sequence>
<keyword evidence="1" id="KW-0812">Transmembrane</keyword>
<evidence type="ECO:0008006" key="5">
    <source>
        <dbReference type="Google" id="ProtNLM"/>
    </source>
</evidence>
<accession>A0A2T6AFZ1</accession>
<evidence type="ECO:0000256" key="2">
    <source>
        <dbReference type="SAM" id="SignalP"/>
    </source>
</evidence>
<dbReference type="AlphaFoldDB" id="A0A2T6AFZ1"/>
<keyword evidence="4" id="KW-1185">Reference proteome</keyword>
<dbReference type="Proteomes" id="UP000244069">
    <property type="component" value="Unassembled WGS sequence"/>
</dbReference>
<dbReference type="RefSeq" id="WP_107978038.1">
    <property type="nucleotide sequence ID" value="NZ_BMEZ01000008.1"/>
</dbReference>
<dbReference type="EMBL" id="QBKN01000025">
    <property type="protein sequence ID" value="PTX42721.1"/>
    <property type="molecule type" value="Genomic_DNA"/>
</dbReference>
<keyword evidence="1" id="KW-1133">Transmembrane helix</keyword>
<proteinExistence type="predicted"/>
<evidence type="ECO:0000313" key="4">
    <source>
        <dbReference type="Proteomes" id="UP000244069"/>
    </source>
</evidence>
<comment type="caution">
    <text evidence="3">The sequence shown here is derived from an EMBL/GenBank/DDBJ whole genome shotgun (WGS) entry which is preliminary data.</text>
</comment>
<evidence type="ECO:0000313" key="3">
    <source>
        <dbReference type="EMBL" id="PTX42721.1"/>
    </source>
</evidence>
<feature type="chain" id="PRO_5015598792" description="Protein NnrT" evidence="2">
    <location>
        <begin position="20"/>
        <end position="59"/>
    </location>
</feature>
<keyword evidence="2" id="KW-0732">Signal</keyword>
<organism evidence="3 4">
    <name type="scientific">Allosediminivita pacifica</name>
    <dbReference type="NCBI Taxonomy" id="1267769"/>
    <lineage>
        <taxon>Bacteria</taxon>
        <taxon>Pseudomonadati</taxon>
        <taxon>Pseudomonadota</taxon>
        <taxon>Alphaproteobacteria</taxon>
        <taxon>Rhodobacterales</taxon>
        <taxon>Paracoccaceae</taxon>
        <taxon>Allosediminivita</taxon>
    </lineage>
</organism>
<keyword evidence="1" id="KW-0472">Membrane</keyword>